<evidence type="ECO:0000313" key="2">
    <source>
        <dbReference type="Proteomes" id="UP000622552"/>
    </source>
</evidence>
<dbReference type="RefSeq" id="WP_197001214.1">
    <property type="nucleotide sequence ID" value="NZ_BONS01000032.1"/>
</dbReference>
<dbReference type="EMBL" id="JADOUF010000001">
    <property type="protein sequence ID" value="MBG6133913.1"/>
    <property type="molecule type" value="Genomic_DNA"/>
</dbReference>
<sequence length="122" mass="13185">MAVPKDTTGRVVVVRDMLEGIGTTLKYTNYQLDTAGVSLPPHPHNWTESAGILRSVLTKEAQLLEQVAGNIDRWIKTNPGVDAGDVAAMRTASKEYKAIARSLIGNSKKARTIQSHLEVTGS</sequence>
<dbReference type="Proteomes" id="UP000622552">
    <property type="component" value="Unassembled WGS sequence"/>
</dbReference>
<name>A0A8J7GDW1_9ACTN</name>
<protein>
    <submittedName>
        <fullName evidence="1">Uncharacterized protein</fullName>
    </submittedName>
</protein>
<comment type="caution">
    <text evidence="1">The sequence shown here is derived from an EMBL/GenBank/DDBJ whole genome shotgun (WGS) entry which is preliminary data.</text>
</comment>
<dbReference type="AlphaFoldDB" id="A0A8J7GDW1"/>
<accession>A0A8J7GDW1</accession>
<keyword evidence="2" id="KW-1185">Reference proteome</keyword>
<evidence type="ECO:0000313" key="1">
    <source>
        <dbReference type="EMBL" id="MBG6133913.1"/>
    </source>
</evidence>
<reference evidence="1" key="1">
    <citation type="submission" date="2020-11" db="EMBL/GenBank/DDBJ databases">
        <title>Sequencing the genomes of 1000 actinobacteria strains.</title>
        <authorList>
            <person name="Klenk H.-P."/>
        </authorList>
    </citation>
    <scope>NUCLEOTIDE SEQUENCE</scope>
    <source>
        <strain evidence="1">DSM 45356</strain>
    </source>
</reference>
<organism evidence="1 2">
    <name type="scientific">Longispora fulva</name>
    <dbReference type="NCBI Taxonomy" id="619741"/>
    <lineage>
        <taxon>Bacteria</taxon>
        <taxon>Bacillati</taxon>
        <taxon>Actinomycetota</taxon>
        <taxon>Actinomycetes</taxon>
        <taxon>Micromonosporales</taxon>
        <taxon>Micromonosporaceae</taxon>
        <taxon>Longispora</taxon>
    </lineage>
</organism>
<gene>
    <name evidence="1" type="ORF">IW245_000107</name>
</gene>
<proteinExistence type="predicted"/>